<reference evidence="1" key="1">
    <citation type="submission" date="2009-06" db="EMBL/GenBank/DDBJ databases">
        <authorList>
            <consortium name="US DOE Joint Genome Institute (JGI-PGF)"/>
            <person name="Lucas S."/>
            <person name="Copeland A."/>
            <person name="Lapidus A."/>
            <person name="Glavina del Rio T."/>
            <person name="Dalin E."/>
            <person name="Tice H."/>
            <person name="Bruce D."/>
            <person name="Goodwin L."/>
            <person name="Pitluck S."/>
            <person name="Kyrpides N."/>
            <person name="Mavromatis K."/>
            <person name="Ivanova N."/>
            <person name="Saunders E."/>
            <person name="Brettin T."/>
            <person name="Detter J.C."/>
            <person name="Han C."/>
            <person name="Larimer F."/>
            <person name="Land M."/>
            <person name="Hauser L."/>
            <person name="Markowitz V."/>
            <person name="Cheng J.-F."/>
            <person name="Hugenholtz P."/>
            <person name="Woyke T."/>
            <person name="Wu D."/>
            <person name="Gronow S."/>
            <person name="Klenk H.-P."/>
            <person name="Eisen J.A."/>
        </authorList>
    </citation>
    <scope>NUCLEOTIDE SEQUENCE</scope>
    <source>
        <strain evidence="1">Eklund 17B</strain>
    </source>
</reference>
<dbReference type="AlphaFoldDB" id="B2TJA1"/>
<dbReference type="SUPFAM" id="SSF69360">
    <property type="entry name" value="Cell wall binding repeat"/>
    <property type="match status" value="1"/>
</dbReference>
<gene>
    <name evidence="1" type="ordered locus">CLL_A1319</name>
</gene>
<dbReference type="HOGENOM" id="CLU_1515357_0_0_9"/>
<protein>
    <submittedName>
        <fullName evidence="1">Uncharacterized protein</fullName>
    </submittedName>
</protein>
<accession>B2TJA1</accession>
<organism evidence="1">
    <name type="scientific">Clostridium botulinum (strain Eklund 17B / Type B)</name>
    <dbReference type="NCBI Taxonomy" id="935198"/>
    <lineage>
        <taxon>Bacteria</taxon>
        <taxon>Bacillati</taxon>
        <taxon>Bacillota</taxon>
        <taxon>Clostridia</taxon>
        <taxon>Eubacteriales</taxon>
        <taxon>Clostridiaceae</taxon>
        <taxon>Clostridium</taxon>
    </lineage>
</organism>
<proteinExistence type="predicted"/>
<dbReference type="Gene3D" id="2.10.270.10">
    <property type="entry name" value="Cholin Binding"/>
    <property type="match status" value="1"/>
</dbReference>
<dbReference type="EMBL" id="CP001056">
    <property type="protein sequence ID" value="ACD23907.1"/>
    <property type="molecule type" value="Genomic_DNA"/>
</dbReference>
<sequence length="187" mass="22012">MLKIYLKRAVSFAIILVMSFVFLPITAKADSHTYTDDYGSGMEWTNFKNSYDYFMIKFKKLDGSYAQNEWIHQQGENQTWGPYSIWTYFGDDYLNVDGWFQVDGKWYYSYPYHDSDYYGIARNCFIDDYYLGNDGALVKNAWIKEEIYECGKVIGCNWYYIGFDGKALKSAITPDGYKVNDRGIWIK</sequence>
<dbReference type="KEGG" id="cbk:CLL_A1319"/>
<reference evidence="1" key="2">
    <citation type="submission" date="2009-08" db="EMBL/GenBank/DDBJ databases">
        <authorList>
            <person name="Shrivastava S."/>
            <person name="Brinkac L.M."/>
            <person name="Dodson R.J."/>
            <person name="Harkins D.M."/>
            <person name="Durkin A.S."/>
            <person name="Sutton G."/>
        </authorList>
    </citation>
    <scope>NUCLEOTIDE SEQUENCE</scope>
    <source>
        <strain evidence="1">Eklund 17B</strain>
    </source>
</reference>
<name>B2TJA1_CLOBB</name>
<evidence type="ECO:0000313" key="1">
    <source>
        <dbReference type="EMBL" id="ACD23907.1"/>
    </source>
</evidence>